<dbReference type="AlphaFoldDB" id="A0A4S8PF93"/>
<dbReference type="PROSITE" id="PS50977">
    <property type="entry name" value="HTH_TETR_2"/>
    <property type="match status" value="1"/>
</dbReference>
<dbReference type="InterPro" id="IPR036271">
    <property type="entry name" value="Tet_transcr_reg_TetR-rel_C_sf"/>
</dbReference>
<evidence type="ECO:0000259" key="5">
    <source>
        <dbReference type="PROSITE" id="PS50977"/>
    </source>
</evidence>
<sequence length="266" mass="29217">MATPQTGAGDPVRSSELLWRAFEPQHTRPGPKPRLTVEQIVTAAIALADRDGLGALNMRNVAAELDVGTMSLYRYVPGKGELLDLMVDAVNAPDGDEPDTAGMDWREVLEYLASSTLTFYAAHPWILEVNQKRPVLGPQSLRGLDFALAAFDDHDLSDREAILIITAVFGTVTGIALSYLIQDVPADQGGPVSTEEEWWEVQLPYLQRAMESGRFPRMSRLDQEDAWNVTPETAVRHTLDAYLAGIAPRMEATYRPGARSPGRDAT</sequence>
<evidence type="ECO:0000256" key="2">
    <source>
        <dbReference type="ARBA" id="ARBA00023125"/>
    </source>
</evidence>
<name>A0A4S8PF93_9ACTN</name>
<dbReference type="SUPFAM" id="SSF48498">
    <property type="entry name" value="Tetracyclin repressor-like, C-terminal domain"/>
    <property type="match status" value="1"/>
</dbReference>
<dbReference type="OrthoDB" id="2570341at2"/>
<dbReference type="PANTHER" id="PTHR30055:SF151">
    <property type="entry name" value="TRANSCRIPTIONAL REGULATORY PROTEIN"/>
    <property type="match status" value="1"/>
</dbReference>
<dbReference type="InterPro" id="IPR009057">
    <property type="entry name" value="Homeodomain-like_sf"/>
</dbReference>
<evidence type="ECO:0000256" key="4">
    <source>
        <dbReference type="PROSITE-ProRule" id="PRU00335"/>
    </source>
</evidence>
<comment type="caution">
    <text evidence="6">The sequence shown here is derived from an EMBL/GenBank/DDBJ whole genome shotgun (WGS) entry which is preliminary data.</text>
</comment>
<protein>
    <submittedName>
        <fullName evidence="6">TetR/AcrR family transcriptional regulator</fullName>
    </submittedName>
</protein>
<keyword evidence="2 4" id="KW-0238">DNA-binding</keyword>
<dbReference type="InterPro" id="IPR001647">
    <property type="entry name" value="HTH_TetR"/>
</dbReference>
<evidence type="ECO:0000256" key="1">
    <source>
        <dbReference type="ARBA" id="ARBA00023015"/>
    </source>
</evidence>
<dbReference type="EMBL" id="STGX01000012">
    <property type="protein sequence ID" value="THV26999.1"/>
    <property type="molecule type" value="Genomic_DNA"/>
</dbReference>
<dbReference type="Proteomes" id="UP000305792">
    <property type="component" value="Unassembled WGS sequence"/>
</dbReference>
<dbReference type="SUPFAM" id="SSF46689">
    <property type="entry name" value="Homeodomain-like"/>
    <property type="match status" value="1"/>
</dbReference>
<evidence type="ECO:0000313" key="6">
    <source>
        <dbReference type="EMBL" id="THV26999.1"/>
    </source>
</evidence>
<keyword evidence="7" id="KW-1185">Reference proteome</keyword>
<dbReference type="Gene3D" id="1.10.357.10">
    <property type="entry name" value="Tetracycline Repressor, domain 2"/>
    <property type="match status" value="1"/>
</dbReference>
<dbReference type="RefSeq" id="WP_136530719.1">
    <property type="nucleotide sequence ID" value="NZ_STGX01000012.1"/>
</dbReference>
<proteinExistence type="predicted"/>
<evidence type="ECO:0000256" key="3">
    <source>
        <dbReference type="ARBA" id="ARBA00023163"/>
    </source>
</evidence>
<dbReference type="PANTHER" id="PTHR30055">
    <property type="entry name" value="HTH-TYPE TRANSCRIPTIONAL REGULATOR RUTR"/>
    <property type="match status" value="1"/>
</dbReference>
<dbReference type="GO" id="GO:0000976">
    <property type="term" value="F:transcription cis-regulatory region binding"/>
    <property type="evidence" value="ECO:0007669"/>
    <property type="project" value="TreeGrafter"/>
</dbReference>
<evidence type="ECO:0000313" key="7">
    <source>
        <dbReference type="Proteomes" id="UP000305792"/>
    </source>
</evidence>
<feature type="DNA-binding region" description="H-T-H motif" evidence="4">
    <location>
        <begin position="57"/>
        <end position="76"/>
    </location>
</feature>
<reference evidence="6 7" key="1">
    <citation type="journal article" date="2018" name="Int. J. Syst. Evol. Microbiol.">
        <title>Glycomyces paridis sp. nov., isolated from the medicinal plant Paris polyphylla.</title>
        <authorList>
            <person name="Fang X.M."/>
            <person name="Bai J.L."/>
            <person name="Su J."/>
            <person name="Zhao L.L."/>
            <person name="Liu H.Y."/>
            <person name="Ma B.P."/>
            <person name="Zhang Y.Q."/>
            <person name="Yu L.Y."/>
        </authorList>
    </citation>
    <scope>NUCLEOTIDE SEQUENCE [LARGE SCALE GENOMIC DNA]</scope>
    <source>
        <strain evidence="6 7">CPCC 204357</strain>
    </source>
</reference>
<keyword evidence="3" id="KW-0804">Transcription</keyword>
<organism evidence="6 7">
    <name type="scientific">Glycomyces paridis</name>
    <dbReference type="NCBI Taxonomy" id="2126555"/>
    <lineage>
        <taxon>Bacteria</taxon>
        <taxon>Bacillati</taxon>
        <taxon>Actinomycetota</taxon>
        <taxon>Actinomycetes</taxon>
        <taxon>Glycomycetales</taxon>
        <taxon>Glycomycetaceae</taxon>
        <taxon>Glycomyces</taxon>
    </lineage>
</organism>
<dbReference type="Gene3D" id="1.10.10.60">
    <property type="entry name" value="Homeodomain-like"/>
    <property type="match status" value="1"/>
</dbReference>
<dbReference type="GO" id="GO:0045892">
    <property type="term" value="P:negative regulation of DNA-templated transcription"/>
    <property type="evidence" value="ECO:0007669"/>
    <property type="project" value="InterPro"/>
</dbReference>
<dbReference type="GO" id="GO:0003700">
    <property type="term" value="F:DNA-binding transcription factor activity"/>
    <property type="evidence" value="ECO:0007669"/>
    <property type="project" value="TreeGrafter"/>
</dbReference>
<dbReference type="InterPro" id="IPR004111">
    <property type="entry name" value="Repressor_TetR_C"/>
</dbReference>
<keyword evidence="1" id="KW-0805">Transcription regulation</keyword>
<dbReference type="InterPro" id="IPR050109">
    <property type="entry name" value="HTH-type_TetR-like_transc_reg"/>
</dbReference>
<dbReference type="Pfam" id="PF00440">
    <property type="entry name" value="TetR_N"/>
    <property type="match status" value="1"/>
</dbReference>
<accession>A0A4S8PF93</accession>
<gene>
    <name evidence="6" type="ORF">E9998_16085</name>
</gene>
<dbReference type="Pfam" id="PF02909">
    <property type="entry name" value="TetR_C_1"/>
    <property type="match status" value="1"/>
</dbReference>
<feature type="domain" description="HTH tetR-type" evidence="5">
    <location>
        <begin position="34"/>
        <end position="94"/>
    </location>
</feature>